<feature type="transmembrane region" description="Helical" evidence="1">
    <location>
        <begin position="63"/>
        <end position="88"/>
    </location>
</feature>
<evidence type="ECO:0000313" key="3">
    <source>
        <dbReference type="Proteomes" id="UP001330184"/>
    </source>
</evidence>
<dbReference type="Proteomes" id="UP001330184">
    <property type="component" value="Chromosome"/>
</dbReference>
<evidence type="ECO:0000313" key="2">
    <source>
        <dbReference type="EMBL" id="BDW93644.1"/>
    </source>
</evidence>
<accession>A0AA48HQ68</accession>
<dbReference type="RefSeq" id="WP_338194326.1">
    <property type="nucleotide sequence ID" value="NZ_AP027268.1"/>
</dbReference>
<name>A0AA48HQ68_9FLAO</name>
<dbReference type="EMBL" id="AP027268">
    <property type="protein sequence ID" value="BDW93644.1"/>
    <property type="molecule type" value="Genomic_DNA"/>
</dbReference>
<keyword evidence="1" id="KW-0472">Membrane</keyword>
<dbReference type="AlphaFoldDB" id="A0AA48HQ68"/>
<organism evidence="2 3">
    <name type="scientific">Flagellimonas marinaquae</name>
    <dbReference type="NCBI Taxonomy" id="254955"/>
    <lineage>
        <taxon>Bacteria</taxon>
        <taxon>Pseudomonadati</taxon>
        <taxon>Bacteroidota</taxon>
        <taxon>Flavobacteriia</taxon>
        <taxon>Flavobacteriales</taxon>
        <taxon>Flavobacteriaceae</taxon>
        <taxon>Flagellimonas</taxon>
    </lineage>
</organism>
<keyword evidence="3" id="KW-1185">Reference proteome</keyword>
<keyword evidence="1" id="KW-0812">Transmembrane</keyword>
<reference evidence="2 3" key="1">
    <citation type="submission" date="2023-01" db="EMBL/GenBank/DDBJ databases">
        <title>Complete genome sequence of Muricauda aquimarina strain IFOP_LL357.</title>
        <authorList>
            <person name="Gajardo G."/>
            <person name="Ueki S."/>
            <person name="Maruyama F."/>
        </authorList>
    </citation>
    <scope>NUCLEOTIDE SEQUENCE [LARGE SCALE GENOMIC DNA]</scope>
    <source>
        <strain evidence="2 3">IFOP_LL357</strain>
    </source>
</reference>
<keyword evidence="1" id="KW-1133">Transmembrane helix</keyword>
<protein>
    <submittedName>
        <fullName evidence="2">Uncharacterized protein</fullName>
    </submittedName>
</protein>
<proteinExistence type="predicted"/>
<gene>
    <name evidence="2" type="ORF">MACH07_24760</name>
</gene>
<feature type="transmembrane region" description="Helical" evidence="1">
    <location>
        <begin position="30"/>
        <end position="51"/>
    </location>
</feature>
<sequence>MKTDKELGFRYLANFEKEEMEVLLNEYERYIKFSGSVRTPLVIVLVVGGIMRSMKHNMSSNQFIFVVMSIVFLLGLAIWLVAIAYKIIKQKKFVKNKLETMASVQNYPFKEVRKEFNTLVRATYKGPKV</sequence>
<evidence type="ECO:0000256" key="1">
    <source>
        <dbReference type="SAM" id="Phobius"/>
    </source>
</evidence>